<dbReference type="STRING" id="767519.SAMN05216559_2233"/>
<feature type="transmembrane region" description="Helical" evidence="1">
    <location>
        <begin position="347"/>
        <end position="366"/>
    </location>
</feature>
<dbReference type="EMBL" id="FOZK01000002">
    <property type="protein sequence ID" value="SFR99595.1"/>
    <property type="molecule type" value="Genomic_DNA"/>
</dbReference>
<reference evidence="2 3" key="1">
    <citation type="submission" date="2016-10" db="EMBL/GenBank/DDBJ databases">
        <authorList>
            <person name="de Groot N.N."/>
        </authorList>
    </citation>
    <scope>NUCLEOTIDE SEQUENCE [LARGE SCALE GENOMIC DNA]</scope>
    <source>
        <strain evidence="2 3">CGMCC 1.10457</strain>
    </source>
</reference>
<dbReference type="OrthoDB" id="343201at2157"/>
<feature type="transmembrane region" description="Helical" evidence="1">
    <location>
        <begin position="261"/>
        <end position="282"/>
    </location>
</feature>
<evidence type="ECO:0000256" key="1">
    <source>
        <dbReference type="SAM" id="Phobius"/>
    </source>
</evidence>
<evidence type="ECO:0000313" key="3">
    <source>
        <dbReference type="Proteomes" id="UP000199062"/>
    </source>
</evidence>
<keyword evidence="1" id="KW-0812">Transmembrane</keyword>
<feature type="transmembrane region" description="Helical" evidence="1">
    <location>
        <begin position="294"/>
        <end position="311"/>
    </location>
</feature>
<gene>
    <name evidence="2" type="ORF">SAMN05216559_2233</name>
</gene>
<feature type="transmembrane region" description="Helical" evidence="1">
    <location>
        <begin position="222"/>
        <end position="240"/>
    </location>
</feature>
<accession>A0A1I6L7Y2</accession>
<organism evidence="2 3">
    <name type="scientific">Halomicrobium zhouii</name>
    <dbReference type="NCBI Taxonomy" id="767519"/>
    <lineage>
        <taxon>Archaea</taxon>
        <taxon>Methanobacteriati</taxon>
        <taxon>Methanobacteriota</taxon>
        <taxon>Stenosarchaea group</taxon>
        <taxon>Halobacteria</taxon>
        <taxon>Halobacteriales</taxon>
        <taxon>Haloarculaceae</taxon>
        <taxon>Halomicrobium</taxon>
    </lineage>
</organism>
<keyword evidence="1" id="KW-0472">Membrane</keyword>
<keyword evidence="3" id="KW-1185">Reference proteome</keyword>
<dbReference type="RefSeq" id="WP_089816610.1">
    <property type="nucleotide sequence ID" value="NZ_FOZK01000002.1"/>
</dbReference>
<protein>
    <submittedName>
        <fullName evidence="2">Uncharacterized protein</fullName>
    </submittedName>
</protein>
<name>A0A1I6L7Y2_9EURY</name>
<feature type="transmembrane region" description="Helical" evidence="1">
    <location>
        <begin position="323"/>
        <end position="341"/>
    </location>
</feature>
<dbReference type="AlphaFoldDB" id="A0A1I6L7Y2"/>
<dbReference type="Proteomes" id="UP000199062">
    <property type="component" value="Unassembled WGS sequence"/>
</dbReference>
<sequence>MRYRRSLAVAVLVVLVTTAVVVAAELNSDPRVGPGPDDVRLVDMETGDDRLWPYTSRHADFASRTLAINLIVYDDPEVVRYRLERRSNATWTELNESEETANFSVELTEERVGFDWHSAHGAMRYTYVERDGRGRWLPQRYQLHAGTYLGTRSHVRVYAPGGDSEWSAIQAHSEYWDWFRMRHGVTDVWGTSRQLEEDFADQPLVSDVERAYATERGPMSEGISVIHVATLLLAVSVPAVRRRVTAVADEAGLATPTRRRSVALFGFALAVPLVVRGAGIGLEQALPWLPPKLIAAPLYVVLVAGLPVGVYRLSEDVPTERAVALAVMGFLAGITLDAVAMDVTATVMARFAWHRLALATGLGAIAGGTREPGRSRTLLTAGFCLWSAAVLAAALDVI</sequence>
<proteinExistence type="predicted"/>
<keyword evidence="1" id="KW-1133">Transmembrane helix</keyword>
<feature type="transmembrane region" description="Helical" evidence="1">
    <location>
        <begin position="378"/>
        <end position="395"/>
    </location>
</feature>
<evidence type="ECO:0000313" key="2">
    <source>
        <dbReference type="EMBL" id="SFR99595.1"/>
    </source>
</evidence>